<protein>
    <submittedName>
        <fullName evidence="1">Uncharacterized protein</fullName>
    </submittedName>
</protein>
<accession>I2N7P8</accession>
<reference evidence="1 2" key="1">
    <citation type="journal article" date="2012" name="J. Bacteriol.">
        <title>Draft genome of Streptomyces tsukubaensis NRRL 18488, the producer of the clinically important immunosuppressant tacrolimus (FK506).</title>
        <authorList>
            <person name="Barreiro C."/>
            <person name="Prieto C."/>
            <person name="Sola-Landa A."/>
            <person name="Solera E."/>
            <person name="Martinez-Castro M."/>
            <person name="Perez-Redondo R."/>
            <person name="Garcia-Estrada C."/>
            <person name="Aparicio J.F."/>
            <person name="Fernandez-Martinez L.T."/>
            <person name="Santos-Aberturas J."/>
            <person name="Salehi-Najafabadi Z."/>
            <person name="Rodriguez-Garcia A."/>
            <person name="Tauch A."/>
            <person name="Martin J.F."/>
        </authorList>
    </citation>
    <scope>NUCLEOTIDE SEQUENCE [LARGE SCALE GENOMIC DNA]</scope>
    <source>
        <strain evidence="2">DSM 42081 / NBRC 108919 / NRRL 18488 / 9993</strain>
    </source>
</reference>
<dbReference type="RefSeq" id="WP_006346072.1">
    <property type="nucleotide sequence ID" value="NZ_CP029159.1"/>
</dbReference>
<name>I2N7P8_STRT9</name>
<evidence type="ECO:0000313" key="2">
    <source>
        <dbReference type="Proteomes" id="UP000005940"/>
    </source>
</evidence>
<evidence type="ECO:0000313" key="1">
    <source>
        <dbReference type="EMBL" id="QKM67041.1"/>
    </source>
</evidence>
<proteinExistence type="predicted"/>
<dbReference type="EMBL" id="CP029159">
    <property type="protein sequence ID" value="QKM67041.1"/>
    <property type="molecule type" value="Genomic_DNA"/>
</dbReference>
<dbReference type="Proteomes" id="UP000005940">
    <property type="component" value="Chromosome"/>
</dbReference>
<gene>
    <name evidence="1" type="ORF">STSU_007545</name>
</gene>
<organism evidence="1 2">
    <name type="scientific">Streptomyces tsukubensis (strain DSM 42081 / NBRC 108919 / NRRL 18488 / 9993)</name>
    <dbReference type="NCBI Taxonomy" id="1114943"/>
    <lineage>
        <taxon>Bacteria</taxon>
        <taxon>Bacillati</taxon>
        <taxon>Actinomycetota</taxon>
        <taxon>Actinomycetes</taxon>
        <taxon>Kitasatosporales</taxon>
        <taxon>Streptomycetaceae</taxon>
        <taxon>Streptomyces</taxon>
    </lineage>
</organism>
<keyword evidence="2" id="KW-1185">Reference proteome</keyword>
<sequence length="153" mass="15262">MTRDKAKPTALHLLLVWAAMTAAMPMLGFWLLMAGWGGGVGAAVPIAALGVPLVLGLLVTTVAPVRTMLPICASLGGRLCWAVMVFVLGTLGAGAGVAFYTEGGELGSAGTRIALTGVPYAVAAALFVPGWQVRLGAVAVLAAATAYGATAPT</sequence>
<dbReference type="AlphaFoldDB" id="I2N7P8"/>